<feature type="non-terminal residue" evidence="1">
    <location>
        <position position="1"/>
    </location>
</feature>
<protein>
    <submittedName>
        <fullName evidence="1">Uncharacterized protein</fullName>
    </submittedName>
</protein>
<sequence length="84" mass="9141">VGRVVATLVAAAVRPTTVASWSKALGFRRRVADYLRHPEEGRALLAEAGSDPLTVAWAAEHHRAPHHWTVDHRVGEALAEADDD</sequence>
<reference evidence="1" key="1">
    <citation type="submission" date="2018-05" db="EMBL/GenBank/DDBJ databases">
        <authorList>
            <person name="Lanie J.A."/>
            <person name="Ng W.-L."/>
            <person name="Kazmierczak K.M."/>
            <person name="Andrzejewski T.M."/>
            <person name="Davidsen T.M."/>
            <person name="Wayne K.J."/>
            <person name="Tettelin H."/>
            <person name="Glass J.I."/>
            <person name="Rusch D."/>
            <person name="Podicherti R."/>
            <person name="Tsui H.-C.T."/>
            <person name="Winkler M.E."/>
        </authorList>
    </citation>
    <scope>NUCLEOTIDE SEQUENCE</scope>
</reference>
<name>A0A382LB77_9ZZZZ</name>
<evidence type="ECO:0000313" key="1">
    <source>
        <dbReference type="EMBL" id="SVC32337.1"/>
    </source>
</evidence>
<proteinExistence type="predicted"/>
<dbReference type="EMBL" id="UINC01085107">
    <property type="protein sequence ID" value="SVC32337.1"/>
    <property type="molecule type" value="Genomic_DNA"/>
</dbReference>
<gene>
    <name evidence="1" type="ORF">METZ01_LOCUS285191</name>
</gene>
<accession>A0A382LB77</accession>
<organism evidence="1">
    <name type="scientific">marine metagenome</name>
    <dbReference type="NCBI Taxonomy" id="408172"/>
    <lineage>
        <taxon>unclassified sequences</taxon>
        <taxon>metagenomes</taxon>
        <taxon>ecological metagenomes</taxon>
    </lineage>
</organism>
<dbReference type="AlphaFoldDB" id="A0A382LB77"/>